<evidence type="ECO:0000313" key="1">
    <source>
        <dbReference type="EMBL" id="MET3558195.1"/>
    </source>
</evidence>
<dbReference type="EMBL" id="JBEPLO010000012">
    <property type="protein sequence ID" value="MET3558195.1"/>
    <property type="molecule type" value="Genomic_DNA"/>
</dbReference>
<reference evidence="1 2" key="1">
    <citation type="submission" date="2024-06" db="EMBL/GenBank/DDBJ databases">
        <title>Genomic Encyclopedia of Type Strains, Phase IV (KMG-IV): sequencing the most valuable type-strain genomes for metagenomic binning, comparative biology and taxonomic classification.</title>
        <authorList>
            <person name="Goeker M."/>
        </authorList>
    </citation>
    <scope>NUCLEOTIDE SEQUENCE [LARGE SCALE GENOMIC DNA]</scope>
    <source>
        <strain evidence="1 2">DSM 28303</strain>
    </source>
</reference>
<protein>
    <recommendedName>
        <fullName evidence="3">Glycoside hydrolase</fullName>
    </recommendedName>
</protein>
<dbReference type="InterPro" id="IPR008979">
    <property type="entry name" value="Galactose-bd-like_sf"/>
</dbReference>
<evidence type="ECO:0000313" key="2">
    <source>
        <dbReference type="Proteomes" id="UP001549122"/>
    </source>
</evidence>
<sequence length="842" mass="95648">MTVENKLFPFFWQHGEEEAVLVEYVEKIFQSGMRAVCVESRPHPDFVGDKWWTDLGIILRECQKRDMKVWVLDDSHFPTGFANGKVKDHPELLKQYLAMRRFDVVGPMKGARIDAAQLRGRPWEFGQTEMIEIVGVFMAQRHFGANQSGDPIEVESLVDITESFKDDTIYLDLPAGHWSIFVLFSTHEGGEEGTKDYLNPLMAEATQVLVDEVYEKHYAKVGKHFGQTITAFFSDEPRFGNIKGTEAAIGKVDMVLPWRPGLERDLSFDKSLLPLLWVKAAEGEEREVRYAYMDLVTREYNRNFVQVLADWCQQYGVDYLGHNIEDNGAHARLGYGAGHFFRGQEAQHFSGIDVIGGQVVPGMNYHHDSFQTGGSDGQFFHYALAKLGSSAANLYPHKKGRAMCEAFGAYGWNEGLKTMKWIADHLIVRGINYIVPHAFSPKEYPDWDCPPHFYARGNNPQFRYMSKLSDYMNRLMTIFSDGQPKTSVALFYPAEFEWVGDYMPLEVPARVLTQAQIDFSIVSHDLLKIAELQKGQFTLNQQTFSVLVVPYAEYVPKDVMESLNHLLASGVSVVFLDKWPINQADFIQPPTVVALEELPGVLSPMAEFKLDKPFPELVYYHYQKEDKDYWMFFNENVSETLDVTLDFSHQKGSAIAYDAYEDRYSSIEGNRLVLAPYQAIVWVFGKEEQIGSPVDNCHEQVLETTWEVGFADALSYPKFEAVTELTTIHPLNQLAGYDRISGTVVYQTKLKLEDVETIIGLDLGMAYEVAEVFINGQSAGIKLAPPYRFEVEGLFQEGDNDLRIEVTNTLGTCFRGGLNQYLLIEPFGLTEGVKLLKKSKEV</sequence>
<comment type="caution">
    <text evidence="1">The sequence shown here is derived from an EMBL/GenBank/DDBJ whole genome shotgun (WGS) entry which is preliminary data.</text>
</comment>
<dbReference type="PANTHER" id="PTHR36848:SF2">
    <property type="entry name" value="SECRETED PROTEIN"/>
    <property type="match status" value="1"/>
</dbReference>
<dbReference type="Gene3D" id="2.60.120.260">
    <property type="entry name" value="Galactose-binding domain-like"/>
    <property type="match status" value="1"/>
</dbReference>
<evidence type="ECO:0008006" key="3">
    <source>
        <dbReference type="Google" id="ProtNLM"/>
    </source>
</evidence>
<dbReference type="NCBIfam" id="NF045579">
    <property type="entry name" value="rhamnoside_JR"/>
    <property type="match status" value="1"/>
</dbReference>
<dbReference type="Proteomes" id="UP001549122">
    <property type="component" value="Unassembled WGS sequence"/>
</dbReference>
<keyword evidence="2" id="KW-1185">Reference proteome</keyword>
<accession>A0ABV2FHZ7</accession>
<dbReference type="InterPro" id="IPR053161">
    <property type="entry name" value="Ulvan_degrading_GH"/>
</dbReference>
<proteinExistence type="predicted"/>
<dbReference type="RefSeq" id="WP_354365248.1">
    <property type="nucleotide sequence ID" value="NZ_JBEPLO010000012.1"/>
</dbReference>
<organism evidence="1 2">
    <name type="scientific">Streptococcus rupicaprae</name>
    <dbReference type="NCBI Taxonomy" id="759619"/>
    <lineage>
        <taxon>Bacteria</taxon>
        <taxon>Bacillati</taxon>
        <taxon>Bacillota</taxon>
        <taxon>Bacilli</taxon>
        <taxon>Lactobacillales</taxon>
        <taxon>Streptococcaceae</taxon>
        <taxon>Streptococcus</taxon>
    </lineage>
</organism>
<name>A0ABV2FHZ7_9STRE</name>
<gene>
    <name evidence="1" type="ORF">ABID29_001315</name>
</gene>
<dbReference type="PANTHER" id="PTHR36848">
    <property type="entry name" value="DNA-BINDING PROTEIN (PUTATIVE SECRETED PROTEIN)-RELATED"/>
    <property type="match status" value="1"/>
</dbReference>
<dbReference type="SUPFAM" id="SSF49785">
    <property type="entry name" value="Galactose-binding domain-like"/>
    <property type="match status" value="1"/>
</dbReference>